<dbReference type="Gene3D" id="1.10.3700.10">
    <property type="entry name" value="AGR C 984p-like"/>
    <property type="match status" value="1"/>
</dbReference>
<reference evidence="1 2" key="1">
    <citation type="journal article" date="2014" name="Int. J. Syst. Evol. Microbiol.">
        <title>Complete genome sequence of Corynebacterium casei LMG S-19264T (=DSM 44701T), isolated from a smear-ripened cheese.</title>
        <authorList>
            <consortium name="US DOE Joint Genome Institute (JGI-PGF)"/>
            <person name="Walter F."/>
            <person name="Albersmeier A."/>
            <person name="Kalinowski J."/>
            <person name="Ruckert C."/>
        </authorList>
    </citation>
    <scope>NUCLEOTIDE SEQUENCE [LARGE SCALE GENOMIC DNA]</scope>
    <source>
        <strain evidence="1 2">NBRC 111766</strain>
    </source>
</reference>
<dbReference type="Proteomes" id="UP001157355">
    <property type="component" value="Unassembled WGS sequence"/>
</dbReference>
<keyword evidence="1" id="KW-0969">Cilium</keyword>
<dbReference type="AlphaFoldDB" id="A0AA37TV73"/>
<evidence type="ECO:0000313" key="2">
    <source>
        <dbReference type="Proteomes" id="UP001157355"/>
    </source>
</evidence>
<keyword evidence="1" id="KW-0966">Cell projection</keyword>
<protein>
    <submittedName>
        <fullName evidence="1">Flagellar protein</fullName>
    </submittedName>
</protein>
<keyword evidence="1" id="KW-0282">Flagellum</keyword>
<gene>
    <name evidence="1" type="primary">flgF</name>
    <name evidence="1" type="ORF">GCM10010873_01550</name>
</gene>
<proteinExistence type="predicted"/>
<organism evidence="1 2">
    <name type="scientific">Cypionkella aquatica</name>
    <dbReference type="NCBI Taxonomy" id="1756042"/>
    <lineage>
        <taxon>Bacteria</taxon>
        <taxon>Pseudomonadati</taxon>
        <taxon>Pseudomonadota</taxon>
        <taxon>Alphaproteobacteria</taxon>
        <taxon>Rhodobacterales</taxon>
        <taxon>Paracoccaceae</taxon>
        <taxon>Cypionkella</taxon>
    </lineage>
</organism>
<name>A0AA37TV73_9RHOB</name>
<dbReference type="RefSeq" id="WP_284323411.1">
    <property type="nucleotide sequence ID" value="NZ_BSPP01000002.1"/>
</dbReference>
<accession>A0AA37TV73</accession>
<dbReference type="EMBL" id="BSPP01000002">
    <property type="protein sequence ID" value="GLS85182.1"/>
    <property type="molecule type" value="Genomic_DNA"/>
</dbReference>
<comment type="caution">
    <text evidence="1">The sequence shown here is derived from an EMBL/GenBank/DDBJ whole genome shotgun (WGS) entry which is preliminary data.</text>
</comment>
<evidence type="ECO:0000313" key="1">
    <source>
        <dbReference type="EMBL" id="GLS85182.1"/>
    </source>
</evidence>
<dbReference type="SUPFAM" id="SSF158837">
    <property type="entry name" value="AGR C 984p-like"/>
    <property type="match status" value="1"/>
</dbReference>
<dbReference type="Pfam" id="PF06748">
    <property type="entry name" value="DUF1217"/>
    <property type="match status" value="1"/>
</dbReference>
<keyword evidence="2" id="KW-1185">Reference proteome</keyword>
<dbReference type="InterPro" id="IPR010626">
    <property type="entry name" value="DUF1217"/>
</dbReference>
<dbReference type="InterPro" id="IPR023157">
    <property type="entry name" value="AGR-C-984p-like_sf"/>
</dbReference>
<sequence>MSYSPAIPLGGYAGWAYLKRTMAAQSKALNNTPEVKSDESYFRANIGKVTTAAQLVADRRLLKVALGAFGLEKDLNNKFFIEKVLQDGTLKTGTLANKLADKQYQKLSAAFGFGDYAVPSTQISTFADGIIAAYKVRQFETAVGDQNDDLRLALNVERELPLLAAKTSSSDNSKWFTILGNTPLRTVFEKALGLPRSIGALDLDRQLAAFKAKAKAQLGTDAVADFADPAKLEILTRRFLVRSEAQSYAQSGSGNAALLLMQQISSNARSRYT</sequence>